<organism evidence="2 3">
    <name type="scientific">Rhizomicrobium electricum</name>
    <dbReference type="NCBI Taxonomy" id="480070"/>
    <lineage>
        <taxon>Bacteria</taxon>
        <taxon>Pseudomonadati</taxon>
        <taxon>Pseudomonadota</taxon>
        <taxon>Alphaproteobacteria</taxon>
        <taxon>Micropepsales</taxon>
        <taxon>Micropepsaceae</taxon>
        <taxon>Rhizomicrobium</taxon>
    </lineage>
</organism>
<dbReference type="SUPFAM" id="SSF53335">
    <property type="entry name" value="S-adenosyl-L-methionine-dependent methyltransferases"/>
    <property type="match status" value="1"/>
</dbReference>
<feature type="domain" description="Methyltransferase type 11" evidence="1">
    <location>
        <begin position="58"/>
        <end position="110"/>
    </location>
</feature>
<evidence type="ECO:0000259" key="1">
    <source>
        <dbReference type="Pfam" id="PF08241"/>
    </source>
</evidence>
<proteinExistence type="predicted"/>
<evidence type="ECO:0000313" key="3">
    <source>
        <dbReference type="Proteomes" id="UP001499951"/>
    </source>
</evidence>
<name>A0ABN1EZR0_9PROT</name>
<dbReference type="InterPro" id="IPR029063">
    <property type="entry name" value="SAM-dependent_MTases_sf"/>
</dbReference>
<accession>A0ABN1EZR0</accession>
<comment type="caution">
    <text evidence="2">The sequence shown here is derived from an EMBL/GenBank/DDBJ whole genome shotgun (WGS) entry which is preliminary data.</text>
</comment>
<dbReference type="InterPro" id="IPR013216">
    <property type="entry name" value="Methyltransf_11"/>
</dbReference>
<gene>
    <name evidence="2" type="ORF">GCM10008942_29330</name>
</gene>
<dbReference type="RefSeq" id="WP_166936745.1">
    <property type="nucleotide sequence ID" value="NZ_BAAADD010000008.1"/>
</dbReference>
<dbReference type="Proteomes" id="UP001499951">
    <property type="component" value="Unassembled WGS sequence"/>
</dbReference>
<dbReference type="Gene3D" id="3.40.50.150">
    <property type="entry name" value="Vaccinia Virus protein VP39"/>
    <property type="match status" value="1"/>
</dbReference>
<reference evidence="2 3" key="1">
    <citation type="journal article" date="2019" name="Int. J. Syst. Evol. Microbiol.">
        <title>The Global Catalogue of Microorganisms (GCM) 10K type strain sequencing project: providing services to taxonomists for standard genome sequencing and annotation.</title>
        <authorList>
            <consortium name="The Broad Institute Genomics Platform"/>
            <consortium name="The Broad Institute Genome Sequencing Center for Infectious Disease"/>
            <person name="Wu L."/>
            <person name="Ma J."/>
        </authorList>
    </citation>
    <scope>NUCLEOTIDE SEQUENCE [LARGE SCALE GENOMIC DNA]</scope>
    <source>
        <strain evidence="2 3">JCM 15089</strain>
    </source>
</reference>
<protein>
    <recommendedName>
        <fullName evidence="1">Methyltransferase type 11 domain-containing protein</fullName>
    </recommendedName>
</protein>
<dbReference type="EMBL" id="BAAADD010000008">
    <property type="protein sequence ID" value="GAA0578585.1"/>
    <property type="molecule type" value="Genomic_DNA"/>
</dbReference>
<keyword evidence="3" id="KW-1185">Reference proteome</keyword>
<evidence type="ECO:0000313" key="2">
    <source>
        <dbReference type="EMBL" id="GAA0578585.1"/>
    </source>
</evidence>
<dbReference type="Pfam" id="PF08241">
    <property type="entry name" value="Methyltransf_11"/>
    <property type="match status" value="1"/>
</dbReference>
<sequence>MHTTALQNCKNFFDTYATGFPAGAKVVEIGSQDVNGSLRSVTPSHFDYLGVDFVAGKGVDLVLSDPYQLPLETGSADIVVSSSCFEHSEMFWLVYLEIMRILKPRGLFYLNVPSNGSFHRYPVDCWRFYPDSGRALVTWAKRNGMNAALLESYISLQHKEDWNDFVAVFLKDESCADEFPTRIIQTFADYDNAVVRGHDAIINQNAATEDQRKFMAIAQIAVQQLRVR</sequence>